<dbReference type="PANTHER" id="PTHR33223:SF8">
    <property type="entry name" value="OS04G0172440 PROTEIN"/>
    <property type="match status" value="1"/>
</dbReference>
<dbReference type="Pfam" id="PF03732">
    <property type="entry name" value="Retrotrans_gag"/>
    <property type="match status" value="1"/>
</dbReference>
<name>A0ABY9DEN1_VITVI</name>
<dbReference type="PANTHER" id="PTHR33223">
    <property type="entry name" value="CCHC-TYPE DOMAIN-CONTAINING PROTEIN"/>
    <property type="match status" value="1"/>
</dbReference>
<proteinExistence type="predicted"/>
<dbReference type="Proteomes" id="UP001227230">
    <property type="component" value="Chromosome 15"/>
</dbReference>
<reference evidence="2 3" key="1">
    <citation type="journal article" date="2023" name="Hortic Res">
        <title>The complete reference genome for grapevine (Vitis vinifera L.) genetics and breeding.</title>
        <authorList>
            <person name="Shi X."/>
            <person name="Cao S."/>
            <person name="Wang X."/>
            <person name="Huang S."/>
            <person name="Wang Y."/>
            <person name="Liu Z."/>
            <person name="Liu W."/>
            <person name="Leng X."/>
            <person name="Peng Y."/>
            <person name="Wang N."/>
            <person name="Wang Y."/>
            <person name="Ma Z."/>
            <person name="Xu X."/>
            <person name="Zhang F."/>
            <person name="Xue H."/>
            <person name="Zhong H."/>
            <person name="Wang Y."/>
            <person name="Zhang K."/>
            <person name="Velt A."/>
            <person name="Avia K."/>
            <person name="Holtgrawe D."/>
            <person name="Grimplet J."/>
            <person name="Matus J.T."/>
            <person name="Ware D."/>
            <person name="Wu X."/>
            <person name="Wang H."/>
            <person name="Liu C."/>
            <person name="Fang Y."/>
            <person name="Rustenholz C."/>
            <person name="Cheng Z."/>
            <person name="Xiao H."/>
            <person name="Zhou Y."/>
        </authorList>
    </citation>
    <scope>NUCLEOTIDE SEQUENCE [LARGE SCALE GENOMIC DNA]</scope>
    <source>
        <strain evidence="3">cv. Pinot noir / PN40024</strain>
        <tissue evidence="2">Leaf</tissue>
    </source>
</reference>
<organism evidence="2 3">
    <name type="scientific">Vitis vinifera</name>
    <name type="common">Grape</name>
    <dbReference type="NCBI Taxonomy" id="29760"/>
    <lineage>
        <taxon>Eukaryota</taxon>
        <taxon>Viridiplantae</taxon>
        <taxon>Streptophyta</taxon>
        <taxon>Embryophyta</taxon>
        <taxon>Tracheophyta</taxon>
        <taxon>Spermatophyta</taxon>
        <taxon>Magnoliopsida</taxon>
        <taxon>eudicotyledons</taxon>
        <taxon>Gunneridae</taxon>
        <taxon>Pentapetalae</taxon>
        <taxon>rosids</taxon>
        <taxon>Vitales</taxon>
        <taxon>Vitaceae</taxon>
        <taxon>Viteae</taxon>
        <taxon>Vitis</taxon>
    </lineage>
</organism>
<feature type="domain" description="Retrotransposon gag" evidence="1">
    <location>
        <begin position="55"/>
        <end position="114"/>
    </location>
</feature>
<sequence>MWDDFDGSPVASLLTKFRMPNIDRYTGIGCSHIHLRLYSIVMKTHGLDESQMIMLFTMPLSGATQRWFASLDVFHNRTYDDFAQEFLRQFAFNIVVDISKSELEALRQMSNELVTLSISHWRENVALIVDHPSKRD</sequence>
<evidence type="ECO:0000313" key="2">
    <source>
        <dbReference type="EMBL" id="WKA05204.1"/>
    </source>
</evidence>
<dbReference type="InterPro" id="IPR005162">
    <property type="entry name" value="Retrotrans_gag_dom"/>
</dbReference>
<accession>A0ABY9DEN1</accession>
<gene>
    <name evidence="2" type="ORF">VitviT2T_023183</name>
</gene>
<protein>
    <recommendedName>
        <fullName evidence="1">Retrotransposon gag domain-containing protein</fullName>
    </recommendedName>
</protein>
<dbReference type="EMBL" id="CP126662">
    <property type="protein sequence ID" value="WKA05204.1"/>
    <property type="molecule type" value="Genomic_DNA"/>
</dbReference>
<evidence type="ECO:0000313" key="3">
    <source>
        <dbReference type="Proteomes" id="UP001227230"/>
    </source>
</evidence>
<evidence type="ECO:0000259" key="1">
    <source>
        <dbReference type="Pfam" id="PF03732"/>
    </source>
</evidence>
<keyword evidence="3" id="KW-1185">Reference proteome</keyword>